<dbReference type="EMBL" id="JH921432">
    <property type="protein sequence ID" value="EKD18763.1"/>
    <property type="molecule type" value="Genomic_DNA"/>
</dbReference>
<dbReference type="OrthoDB" id="4628994at2759"/>
<evidence type="ECO:0000313" key="3">
    <source>
        <dbReference type="Proteomes" id="UP000006753"/>
    </source>
</evidence>
<dbReference type="GeneID" id="18758940"/>
<keyword evidence="3" id="KW-1185">Reference proteome</keyword>
<feature type="compositionally biased region" description="Low complexity" evidence="1">
    <location>
        <begin position="16"/>
        <end position="63"/>
    </location>
</feature>
<feature type="region of interest" description="Disordered" evidence="1">
    <location>
        <begin position="1"/>
        <end position="70"/>
    </location>
</feature>
<sequence>MKVYRDGEGAGRDSWTTTTHTSSSSSPPSPDTSPSSSPHSSSLTSTSTSSSDPTTSTTALAPTEEFPSIDDEILTKMERRRKAIIWFSVSEALREKYLTDMGGRDKTSEDVMRRLFENVAPPGTKYQALETLKVEEHMRESVRRARERCSRVEREKGEGDE</sequence>
<dbReference type="Proteomes" id="UP000006753">
    <property type="component" value="Unassembled WGS sequence"/>
</dbReference>
<organism evidence="2 3">
    <name type="scientific">Marssonina brunnea f. sp. multigermtubi (strain MB_m1)</name>
    <name type="common">Marssonina leaf spot fungus</name>
    <dbReference type="NCBI Taxonomy" id="1072389"/>
    <lineage>
        <taxon>Eukaryota</taxon>
        <taxon>Fungi</taxon>
        <taxon>Dikarya</taxon>
        <taxon>Ascomycota</taxon>
        <taxon>Pezizomycotina</taxon>
        <taxon>Leotiomycetes</taxon>
        <taxon>Helotiales</taxon>
        <taxon>Drepanopezizaceae</taxon>
        <taxon>Drepanopeziza</taxon>
    </lineage>
</organism>
<evidence type="ECO:0000256" key="1">
    <source>
        <dbReference type="SAM" id="MobiDB-lite"/>
    </source>
</evidence>
<dbReference type="AlphaFoldDB" id="K1XD65"/>
<reference evidence="2 3" key="1">
    <citation type="journal article" date="2012" name="BMC Genomics">
        <title>Sequencing the genome of Marssonina brunnea reveals fungus-poplar co-evolution.</title>
        <authorList>
            <person name="Zhu S."/>
            <person name="Cao Y.-Z."/>
            <person name="Jiang C."/>
            <person name="Tan B.-Y."/>
            <person name="Wang Z."/>
            <person name="Feng S."/>
            <person name="Zhang L."/>
            <person name="Su X.-H."/>
            <person name="Brejova B."/>
            <person name="Vinar T."/>
            <person name="Xu M."/>
            <person name="Wang M.-X."/>
            <person name="Zhang S.-G."/>
            <person name="Huang M.-R."/>
            <person name="Wu R."/>
            <person name="Zhou Y."/>
        </authorList>
    </citation>
    <scope>NUCLEOTIDE SEQUENCE [LARGE SCALE GENOMIC DNA]</scope>
    <source>
        <strain evidence="2 3">MB_m1</strain>
    </source>
</reference>
<accession>K1XD65</accession>
<feature type="compositionally biased region" description="Basic and acidic residues" evidence="1">
    <location>
        <begin position="1"/>
        <end position="11"/>
    </location>
</feature>
<dbReference type="HOGENOM" id="CLU_1644072_0_0_1"/>
<name>K1XD65_MARBU</name>
<proteinExistence type="predicted"/>
<protein>
    <submittedName>
        <fullName evidence="2">Uncharacterized protein</fullName>
    </submittedName>
</protein>
<gene>
    <name evidence="2" type="ORF">MBM_03005</name>
</gene>
<dbReference type="KEGG" id="mbe:MBM_03005"/>
<evidence type="ECO:0000313" key="2">
    <source>
        <dbReference type="EMBL" id="EKD18763.1"/>
    </source>
</evidence>
<dbReference type="InParanoid" id="K1XD65"/>